<accession>A0A8D8V723</accession>
<dbReference type="EMBL" id="HBUF01353685">
    <property type="protein sequence ID" value="CAG6715860.1"/>
    <property type="molecule type" value="Transcribed_RNA"/>
</dbReference>
<proteinExistence type="predicted"/>
<sequence>MAHSGELVLDWEEPEEPPVPPVKGPPQTTTLSTIAVRSGATRIVIALLQIGRKQFELKVLEVEPALTLLGNNLSEASHLLDTHNEVIRQIESKHSPVEELLRRADSVVTTSTTSPERPIPPRVYAAMAESLGAAWRDVTLY</sequence>
<evidence type="ECO:0000313" key="2">
    <source>
        <dbReference type="EMBL" id="CAG6715857.1"/>
    </source>
</evidence>
<reference evidence="2" key="1">
    <citation type="submission" date="2021-05" db="EMBL/GenBank/DDBJ databases">
        <authorList>
            <person name="Alioto T."/>
            <person name="Alioto T."/>
            <person name="Gomez Garrido J."/>
        </authorList>
    </citation>
    <scope>NUCLEOTIDE SEQUENCE</scope>
</reference>
<dbReference type="EMBL" id="HBUF01353683">
    <property type="protein sequence ID" value="CAG6715857.1"/>
    <property type="molecule type" value="Transcribed_RNA"/>
</dbReference>
<evidence type="ECO:0000256" key="1">
    <source>
        <dbReference type="SAM" id="MobiDB-lite"/>
    </source>
</evidence>
<feature type="region of interest" description="Disordered" evidence="1">
    <location>
        <begin position="1"/>
        <end position="27"/>
    </location>
</feature>
<dbReference type="AlphaFoldDB" id="A0A8D8V723"/>
<name>A0A8D8V723_9HEMI</name>
<protein>
    <submittedName>
        <fullName evidence="2">Coiled-coil domain-containing protein 141</fullName>
    </submittedName>
</protein>
<organism evidence="2">
    <name type="scientific">Cacopsylla melanoneura</name>
    <dbReference type="NCBI Taxonomy" id="428564"/>
    <lineage>
        <taxon>Eukaryota</taxon>
        <taxon>Metazoa</taxon>
        <taxon>Ecdysozoa</taxon>
        <taxon>Arthropoda</taxon>
        <taxon>Hexapoda</taxon>
        <taxon>Insecta</taxon>
        <taxon>Pterygota</taxon>
        <taxon>Neoptera</taxon>
        <taxon>Paraneoptera</taxon>
        <taxon>Hemiptera</taxon>
        <taxon>Sternorrhyncha</taxon>
        <taxon>Psylloidea</taxon>
        <taxon>Psyllidae</taxon>
        <taxon>Psyllinae</taxon>
        <taxon>Cacopsylla</taxon>
    </lineage>
</organism>